<dbReference type="EMBL" id="JABXXO010000015">
    <property type="protein sequence ID" value="KAF7760587.1"/>
    <property type="molecule type" value="Genomic_DNA"/>
</dbReference>
<dbReference type="SUPFAM" id="SSF56112">
    <property type="entry name" value="Protein kinase-like (PK-like)"/>
    <property type="match status" value="1"/>
</dbReference>
<name>A0A8H7EW55_AGABI</name>
<dbReference type="Proteomes" id="UP000629468">
    <property type="component" value="Unassembled WGS sequence"/>
</dbReference>
<dbReference type="AlphaFoldDB" id="A0A8H7EW55"/>
<protein>
    <recommendedName>
        <fullName evidence="3">Protein kinase domain-containing protein</fullName>
    </recommendedName>
</protein>
<evidence type="ECO:0000313" key="1">
    <source>
        <dbReference type="EMBL" id="KAF7760587.1"/>
    </source>
</evidence>
<dbReference type="InterPro" id="IPR011009">
    <property type="entry name" value="Kinase-like_dom_sf"/>
</dbReference>
<proteinExistence type="predicted"/>
<sequence length="792" mass="90245">MASCILWYLLVDHSRKILQNPTFITVDQTLHVDQLKESIKEKHGYRDVDSARFNVYRPNKSVNDTKDREKFKALVRTSMNPATKLDEADEIQDLDLFKEEILLVELLPPGPVGLNAQYLLFDNRKIVQYGSVQLQYGADSINDLRRKIVEDNSDLLRGVGPNQLEVYKCPCPEGFFNSDNDKQHAQVLNIIKDKQHRLRSSTTYNISAGGLLLVKVPGVICLITEYKIPFILVDCEKNYIGTSVLPAYLVADFKTAVKKYWPDNMRRVDAGKLIVWRRTDPHLFTSEEPKSINFTNDTAIVLDDFATIGSLCLFDEEMLIVQIPESDRRTIDFDSSLASSQDKRLQVFRDAEKEPSPSKGAYVTSFLKHQEKNPIYNGRPADNFGVPVGLYHDAFNTFHTHLNRRDPPDPHASVTYENVAKLLESFANIYGDEPSRSDTIMPLMESILGYPIDVATWQSDDSSEGTITTSCGEFEAFLAIVEMKNEIGTGNADPYNQAGLAYRKYWADKMHEPMVPFCHFPSFLIAIAGPWIMIAGAIYLDKFIVEPLTDFIWLGGAPFHDSRREAKAIRLFSALEAGISELKSYYEGLDMRQVISKFPFITSFGEDESEMRWKYCSQLFDSRLLYETELEDGRQVIVKFASTYNEDAHRLLANEGYAPKLHHVSKRLYGGRQMIVMDRVIGRRLGYRERVTPSQYSVLEEALRLLHAENIVHGDFRGPNIMVMEEEEGVDDGMMEMNREVMLIDFDECGKAGEGRYDADLNTEIGWPQGVGQESIMQLAHDIEMLNRLKPL</sequence>
<evidence type="ECO:0000313" key="2">
    <source>
        <dbReference type="Proteomes" id="UP000629468"/>
    </source>
</evidence>
<gene>
    <name evidence="1" type="ORF">Agabi119p4_11263</name>
</gene>
<organism evidence="1 2">
    <name type="scientific">Agaricus bisporus var. burnettii</name>
    <dbReference type="NCBI Taxonomy" id="192524"/>
    <lineage>
        <taxon>Eukaryota</taxon>
        <taxon>Fungi</taxon>
        <taxon>Dikarya</taxon>
        <taxon>Basidiomycota</taxon>
        <taxon>Agaricomycotina</taxon>
        <taxon>Agaricomycetes</taxon>
        <taxon>Agaricomycetidae</taxon>
        <taxon>Agaricales</taxon>
        <taxon>Agaricineae</taxon>
        <taxon>Agaricaceae</taxon>
        <taxon>Agaricus</taxon>
    </lineage>
</organism>
<evidence type="ECO:0008006" key="3">
    <source>
        <dbReference type="Google" id="ProtNLM"/>
    </source>
</evidence>
<dbReference type="Gene3D" id="1.10.510.10">
    <property type="entry name" value="Transferase(Phosphotransferase) domain 1"/>
    <property type="match status" value="1"/>
</dbReference>
<reference evidence="1 2" key="1">
    <citation type="journal article" name="Sci. Rep.">
        <title>Telomere-to-telomere assembled and centromere annotated genomes of the two main subspecies of the button mushroom Agaricus bisporus reveal especially polymorphic chromosome ends.</title>
        <authorList>
            <person name="Sonnenberg A.S.M."/>
            <person name="Sedaghat-Telgerd N."/>
            <person name="Lavrijssen B."/>
            <person name="Ohm R.A."/>
            <person name="Hendrickx P.M."/>
            <person name="Scholtmeijer K."/>
            <person name="Baars J.J.P."/>
            <person name="van Peer A."/>
        </authorList>
    </citation>
    <scope>NUCLEOTIDE SEQUENCE [LARGE SCALE GENOMIC DNA]</scope>
    <source>
        <strain evidence="1 2">H119_p4</strain>
    </source>
</reference>
<accession>A0A8H7EW55</accession>
<comment type="caution">
    <text evidence="1">The sequence shown here is derived from an EMBL/GenBank/DDBJ whole genome shotgun (WGS) entry which is preliminary data.</text>
</comment>